<dbReference type="PROSITE" id="PS50005">
    <property type="entry name" value="TPR"/>
    <property type="match status" value="2"/>
</dbReference>
<sequence length="336" mass="37137">MSRTQILHQARNGVRVVLYTLLGTGTTAALGFGGMHLFLEKQEPTPSSWPAKARFAYRAAVFNQRFMDQPEAAREDLRIVLAQLQEAGSSNEATQEVCLANVYVMLGDTARKQGNLPEALEDYVSALAAVPVNNKTTALRASCARKLGEIQERLGQHAEAAVALDLAVQCFFPEHRPGMPIKVQATVRHEPEMLNSVKALALLRAKQGKLRDALNTLMSVLQYEEVHPQITIHSCQTASTMSNISELVWALGSTVECEKWAKRSLNICLEPQNRHDDYCGECAANNYNTLGLLARRAGNMPQARQEFSKALLAAERSKYETGLYEFGANLESCQKM</sequence>
<dbReference type="AlphaFoldDB" id="A0A1Y2FWQ0"/>
<dbReference type="GeneID" id="63787420"/>
<dbReference type="Proteomes" id="UP000193685">
    <property type="component" value="Unassembled WGS sequence"/>
</dbReference>
<dbReference type="InterPro" id="IPR040201">
    <property type="entry name" value="Mrg3-like"/>
</dbReference>
<dbReference type="PANTHER" id="PTHR28142">
    <property type="entry name" value="MITOCHONDRIAL INNER MEMBRANE I-AAA PROTEASE SUPERCOMPLEX SUBUNIT MGR3-RELATED"/>
    <property type="match status" value="1"/>
</dbReference>
<reference evidence="3 4" key="1">
    <citation type="submission" date="2016-07" db="EMBL/GenBank/DDBJ databases">
        <title>Pervasive Adenine N6-methylation of Active Genes in Fungi.</title>
        <authorList>
            <consortium name="DOE Joint Genome Institute"/>
            <person name="Mondo S.J."/>
            <person name="Dannebaum R.O."/>
            <person name="Kuo R.C."/>
            <person name="Labutti K."/>
            <person name="Haridas S."/>
            <person name="Kuo A."/>
            <person name="Salamov A."/>
            <person name="Ahrendt S.R."/>
            <person name="Lipzen A."/>
            <person name="Sullivan W."/>
            <person name="Andreopoulos W.B."/>
            <person name="Clum A."/>
            <person name="Lindquist E."/>
            <person name="Daum C."/>
            <person name="Ramamoorthy G.K."/>
            <person name="Gryganskyi A."/>
            <person name="Culley D."/>
            <person name="Magnuson J.K."/>
            <person name="James T.Y."/>
            <person name="O'Malley M.A."/>
            <person name="Stajich J.E."/>
            <person name="Spatafora J.W."/>
            <person name="Visel A."/>
            <person name="Grigoriev I.V."/>
        </authorList>
    </citation>
    <scope>NUCLEOTIDE SEQUENCE [LARGE SCALE GENOMIC DNA]</scope>
    <source>
        <strain evidence="3 4">12-1054</strain>
    </source>
</reference>
<accession>A0A1Y2FWQ0</accession>
<organism evidence="3 4">
    <name type="scientific">Protomyces lactucae-debilis</name>
    <dbReference type="NCBI Taxonomy" id="2754530"/>
    <lineage>
        <taxon>Eukaryota</taxon>
        <taxon>Fungi</taxon>
        <taxon>Dikarya</taxon>
        <taxon>Ascomycota</taxon>
        <taxon>Taphrinomycotina</taxon>
        <taxon>Taphrinomycetes</taxon>
        <taxon>Taphrinales</taxon>
        <taxon>Protomycetaceae</taxon>
        <taxon>Protomyces</taxon>
    </lineage>
</organism>
<dbReference type="SUPFAM" id="SSF48452">
    <property type="entry name" value="TPR-like"/>
    <property type="match status" value="1"/>
</dbReference>
<dbReference type="OrthoDB" id="5408102at2759"/>
<keyword evidence="2" id="KW-0472">Membrane</keyword>
<dbReference type="RefSeq" id="XP_040728219.1">
    <property type="nucleotide sequence ID" value="XM_040870821.1"/>
</dbReference>
<dbReference type="Gene3D" id="1.25.40.10">
    <property type="entry name" value="Tetratricopeptide repeat domain"/>
    <property type="match status" value="2"/>
</dbReference>
<dbReference type="OMA" id="EAMGWAQ"/>
<evidence type="ECO:0000313" key="3">
    <source>
        <dbReference type="EMBL" id="ORY87724.1"/>
    </source>
</evidence>
<keyword evidence="1" id="KW-0802">TPR repeat</keyword>
<proteinExistence type="predicted"/>
<dbReference type="SMART" id="SM00028">
    <property type="entry name" value="TPR"/>
    <property type="match status" value="4"/>
</dbReference>
<dbReference type="EMBL" id="MCFI01000001">
    <property type="protein sequence ID" value="ORY87724.1"/>
    <property type="molecule type" value="Genomic_DNA"/>
</dbReference>
<feature type="repeat" description="TPR" evidence="1">
    <location>
        <begin position="100"/>
        <end position="133"/>
    </location>
</feature>
<keyword evidence="4" id="KW-1185">Reference proteome</keyword>
<evidence type="ECO:0000256" key="2">
    <source>
        <dbReference type="SAM" id="Phobius"/>
    </source>
</evidence>
<dbReference type="InterPro" id="IPR011990">
    <property type="entry name" value="TPR-like_helical_dom_sf"/>
</dbReference>
<feature type="transmembrane region" description="Helical" evidence="2">
    <location>
        <begin position="16"/>
        <end position="39"/>
    </location>
</feature>
<keyword evidence="2" id="KW-1133">Transmembrane helix</keyword>
<comment type="caution">
    <text evidence="3">The sequence shown here is derived from an EMBL/GenBank/DDBJ whole genome shotgun (WGS) entry which is preliminary data.</text>
</comment>
<dbReference type="InterPro" id="IPR019734">
    <property type="entry name" value="TPR_rpt"/>
</dbReference>
<evidence type="ECO:0000256" key="1">
    <source>
        <dbReference type="PROSITE-ProRule" id="PRU00339"/>
    </source>
</evidence>
<dbReference type="Pfam" id="PF13424">
    <property type="entry name" value="TPR_12"/>
    <property type="match status" value="1"/>
</dbReference>
<evidence type="ECO:0000313" key="4">
    <source>
        <dbReference type="Proteomes" id="UP000193685"/>
    </source>
</evidence>
<feature type="repeat" description="TPR" evidence="1">
    <location>
        <begin position="284"/>
        <end position="317"/>
    </location>
</feature>
<gene>
    <name evidence="3" type="ORF">BCR37DRAFT_390254</name>
</gene>
<keyword evidence="2" id="KW-0812">Transmembrane</keyword>
<dbReference type="PANTHER" id="PTHR28142:SF1">
    <property type="entry name" value="MITOCHONDRIAL INNER MEMBRANE I-AAA PROTEASE SUPERCOMPLEX SUBUNIT MGR3-RELATED"/>
    <property type="match status" value="1"/>
</dbReference>
<name>A0A1Y2FWQ0_PROLT</name>
<protein>
    <submittedName>
        <fullName evidence="3">Uncharacterized protein</fullName>
    </submittedName>
</protein>